<organism evidence="1">
    <name type="scientific">Paenibacillus sp. BIHB 4019</name>
    <dbReference type="NCBI Taxonomy" id="1870819"/>
    <lineage>
        <taxon>Bacteria</taxon>
        <taxon>Bacillati</taxon>
        <taxon>Bacillota</taxon>
        <taxon>Bacilli</taxon>
        <taxon>Bacillales</taxon>
        <taxon>Paenibacillaceae</taxon>
        <taxon>Paenibacillus</taxon>
    </lineage>
</organism>
<dbReference type="EMBL" id="CP016808">
    <property type="protein sequence ID" value="ANY68763.1"/>
    <property type="molecule type" value="Genomic_DNA"/>
</dbReference>
<sequence>MNSEVEYSLLTCDCGCNFEVKAFILPGFKDNEDINCPSCNQYVNTIRADNGYETRILSEEEMFDILVSIKLRQAEFKHIDGIPCILCQSTTTSFILSLEDMDADSIACCESCYESSDFNNEKNRFFVLEEE</sequence>
<reference evidence="1" key="1">
    <citation type="submission" date="2016-08" db="EMBL/GenBank/DDBJ databases">
        <title>Complete Genome Seqeunce of Paenibacillus sp. BIHB 4019 from tea rhizoplane.</title>
        <authorList>
            <person name="Thakur R."/>
            <person name="Swarnkar M.K."/>
            <person name="Gulati A."/>
        </authorList>
    </citation>
    <scope>NUCLEOTIDE SEQUENCE [LARGE SCALE GENOMIC DNA]</scope>
    <source>
        <strain evidence="1">BIHB4019</strain>
    </source>
</reference>
<protein>
    <submittedName>
        <fullName evidence="1">Uncharacterized protein</fullName>
    </submittedName>
</protein>
<dbReference type="RefSeq" id="WP_099519859.1">
    <property type="nucleotide sequence ID" value="NZ_CP016808.1"/>
</dbReference>
<gene>
    <name evidence="1" type="ORF">BBD42_21555</name>
</gene>
<evidence type="ECO:0000313" key="1">
    <source>
        <dbReference type="EMBL" id="ANY68763.1"/>
    </source>
</evidence>
<accession>A0A1B2DM24</accession>
<dbReference type="AlphaFoldDB" id="A0A1B2DM24"/>
<proteinExistence type="predicted"/>
<name>A0A1B2DM24_9BACL</name>